<evidence type="ECO:0000313" key="2">
    <source>
        <dbReference type="EMBL" id="RSU15955.1"/>
    </source>
</evidence>
<keyword evidence="3" id="KW-1185">Reference proteome</keyword>
<dbReference type="PANTHER" id="PTHR43267:SF1">
    <property type="entry name" value="TRNA THREONYLCARBAMOYLADENOSINE DEHYDRATASE"/>
    <property type="match status" value="1"/>
</dbReference>
<dbReference type="RefSeq" id="WP_126792914.1">
    <property type="nucleotide sequence ID" value="NZ_CP060720.1"/>
</dbReference>
<dbReference type="Gene3D" id="3.40.50.720">
    <property type="entry name" value="NAD(P)-binding Rossmann-like Domain"/>
    <property type="match status" value="1"/>
</dbReference>
<dbReference type="Pfam" id="PF00899">
    <property type="entry name" value="ThiF"/>
    <property type="match status" value="1"/>
</dbReference>
<protein>
    <recommendedName>
        <fullName evidence="1">THIF-type NAD/FAD binding fold domain-containing protein</fullName>
    </recommendedName>
</protein>
<evidence type="ECO:0000259" key="1">
    <source>
        <dbReference type="Pfam" id="PF00899"/>
    </source>
</evidence>
<dbReference type="InterPro" id="IPR045886">
    <property type="entry name" value="ThiF/MoeB/HesA"/>
</dbReference>
<dbReference type="OrthoDB" id="9804286at2"/>
<dbReference type="Proteomes" id="UP000288028">
    <property type="component" value="Unassembled WGS sequence"/>
</dbReference>
<feature type="domain" description="THIF-type NAD/FAD binding fold" evidence="1">
    <location>
        <begin position="300"/>
        <end position="441"/>
    </location>
</feature>
<accession>A0A430B6L0</accession>
<dbReference type="SUPFAM" id="SSF54495">
    <property type="entry name" value="UBC-like"/>
    <property type="match status" value="1"/>
</dbReference>
<dbReference type="PANTHER" id="PTHR43267">
    <property type="entry name" value="TRNA THREONYLCARBAMOYLADENOSINE DEHYDRATASE"/>
    <property type="match status" value="1"/>
</dbReference>
<reference evidence="2 3" key="1">
    <citation type="submission" date="2017-05" db="EMBL/GenBank/DDBJ databases">
        <title>Vagococcus spp. assemblies.</title>
        <authorList>
            <person name="Gulvik C.A."/>
        </authorList>
    </citation>
    <scope>NUCLEOTIDE SEQUENCE [LARGE SCALE GENOMIC DNA]</scope>
    <source>
        <strain evidence="2 3">SS1714</strain>
    </source>
</reference>
<dbReference type="GO" id="GO:0061504">
    <property type="term" value="P:cyclic threonylcarbamoyladenosine biosynthetic process"/>
    <property type="evidence" value="ECO:0007669"/>
    <property type="project" value="TreeGrafter"/>
</dbReference>
<dbReference type="GO" id="GO:0061503">
    <property type="term" value="F:tRNA threonylcarbamoyladenosine dehydratase"/>
    <property type="evidence" value="ECO:0007669"/>
    <property type="project" value="TreeGrafter"/>
</dbReference>
<dbReference type="InterPro" id="IPR035985">
    <property type="entry name" value="Ubiquitin-activating_enz"/>
</dbReference>
<dbReference type="InterPro" id="IPR016135">
    <property type="entry name" value="UBQ-conjugating_enzyme/RWD"/>
</dbReference>
<organism evidence="2 3">
    <name type="scientific">Vagococcus carniphilus</name>
    <dbReference type="NCBI Taxonomy" id="218144"/>
    <lineage>
        <taxon>Bacteria</taxon>
        <taxon>Bacillati</taxon>
        <taxon>Bacillota</taxon>
        <taxon>Bacilli</taxon>
        <taxon>Lactobacillales</taxon>
        <taxon>Enterococcaceae</taxon>
        <taxon>Vagococcus</taxon>
    </lineage>
</organism>
<dbReference type="GO" id="GO:0008641">
    <property type="term" value="F:ubiquitin-like modifier activating enzyme activity"/>
    <property type="evidence" value="ECO:0007669"/>
    <property type="project" value="InterPro"/>
</dbReference>
<name>A0A430B6L0_9ENTE</name>
<sequence>MWLEENNKRFIEEYDLLNDLERKNDWIKNTNWNIENEELLVYYFDIDIDDKLYSLKMIFPRFFPNSPITVKINEKEVSWTSHQYTNGVLCLEWGPDNWSDVVYGVDMVKSVYALLDAERPKSTGTNKKIVPSRDNFSLGQQMRFKKRIQYLTKEMVELFLTVNSNLVLNFKENFVDTSSAVYQLSGLYIKDEEIKLLPDEQFNLLSGYRDIPGFLQKVTELKSTYDYEDFLEELDIEEIKEYMIKALQKNSLDKIIVLLSNSQVILPYYIDLIDKKVYDIFLLKDNDCEERNPYVGKISKETKIAVVGVGSLGSKISISLARSGIKNLLLVDDDVFLSHNIQRHELDIRHLGQMKVDALSKRLKKINTDIFVQTSCLALSTLESNQAYNNLINLISGCDIIVDATANDEAFYVLANISIMSNRPMVWGKVFAGGLGGVIAKNNPENNTTPFQIQEGIKNFYIDNPHEANQITQNYTQFIGDEVFIASDADVSIITSWMTKIIFSILEPNNKSIQFLSDIYFIGGKQEWIFKQPMQVISLNVEKNEIVEKVKTDISDKEKIRINKIITQIRGEKDAKNNNTK</sequence>
<gene>
    <name evidence="2" type="ORF">CBF28_05870</name>
</gene>
<dbReference type="AlphaFoldDB" id="A0A430B6L0"/>
<dbReference type="InterPro" id="IPR000594">
    <property type="entry name" value="ThiF_NAD_FAD-bd"/>
</dbReference>
<dbReference type="EMBL" id="NGKB01000004">
    <property type="protein sequence ID" value="RSU15955.1"/>
    <property type="molecule type" value="Genomic_DNA"/>
</dbReference>
<evidence type="ECO:0000313" key="3">
    <source>
        <dbReference type="Proteomes" id="UP000288028"/>
    </source>
</evidence>
<dbReference type="SUPFAM" id="SSF69572">
    <property type="entry name" value="Activating enzymes of the ubiquitin-like proteins"/>
    <property type="match status" value="1"/>
</dbReference>
<dbReference type="GeneID" id="95581823"/>
<dbReference type="Gene3D" id="3.10.110.10">
    <property type="entry name" value="Ubiquitin Conjugating Enzyme"/>
    <property type="match status" value="1"/>
</dbReference>
<comment type="caution">
    <text evidence="2">The sequence shown here is derived from an EMBL/GenBank/DDBJ whole genome shotgun (WGS) entry which is preliminary data.</text>
</comment>
<proteinExistence type="predicted"/>